<dbReference type="PIRSF" id="PIRSF019455">
    <property type="entry name" value="CopR_AtkY"/>
    <property type="match status" value="1"/>
</dbReference>
<accession>A0ABX0H4M8</accession>
<evidence type="ECO:0000313" key="6">
    <source>
        <dbReference type="Proteomes" id="UP000649799"/>
    </source>
</evidence>
<gene>
    <name evidence="5" type="ORF">G9Q97_08135</name>
</gene>
<evidence type="ECO:0000256" key="1">
    <source>
        <dbReference type="ARBA" id="ARBA00011046"/>
    </source>
</evidence>
<evidence type="ECO:0000256" key="2">
    <source>
        <dbReference type="ARBA" id="ARBA00023015"/>
    </source>
</evidence>
<evidence type="ECO:0000256" key="4">
    <source>
        <dbReference type="ARBA" id="ARBA00023163"/>
    </source>
</evidence>
<reference evidence="5 6" key="1">
    <citation type="submission" date="2020-03" db="EMBL/GenBank/DDBJ databases">
        <title>Cyclobacterium plantarum sp. nov., a marine bacterium isolated from a coastal-marine wetland.</title>
        <authorList>
            <person name="Sanchez-Porro C."/>
            <person name="Ventosa A."/>
            <person name="Amoozegar M."/>
        </authorList>
    </citation>
    <scope>NUCLEOTIDE SEQUENCE [LARGE SCALE GENOMIC DNA]</scope>
    <source>
        <strain evidence="5 6">GBPx2</strain>
    </source>
</reference>
<dbReference type="RefSeq" id="WP_166145391.1">
    <property type="nucleotide sequence ID" value="NZ_JAANYN010000003.1"/>
</dbReference>
<organism evidence="5 6">
    <name type="scientific">Cyclobacterium plantarum</name>
    <dbReference type="NCBI Taxonomy" id="2716263"/>
    <lineage>
        <taxon>Bacteria</taxon>
        <taxon>Pseudomonadati</taxon>
        <taxon>Bacteroidota</taxon>
        <taxon>Cytophagia</taxon>
        <taxon>Cytophagales</taxon>
        <taxon>Cyclobacteriaceae</taxon>
        <taxon>Cyclobacterium</taxon>
    </lineage>
</organism>
<keyword evidence="6" id="KW-1185">Reference proteome</keyword>
<dbReference type="Proteomes" id="UP000649799">
    <property type="component" value="Unassembled WGS sequence"/>
</dbReference>
<keyword evidence="4" id="KW-0804">Transcription</keyword>
<sequence>MEQLTNNEEQVMAIIWEMEKALIREVLKRFPEPKPPYTTLASVIKQLEKKGFLDHITYGNTHQYFPLISKKAYRNKSFNQMVKNYFDGSAQNVLSFMVKEKKLSDQELKELEKMVENFKNEKKS</sequence>
<evidence type="ECO:0000313" key="5">
    <source>
        <dbReference type="EMBL" id="NHE56781.1"/>
    </source>
</evidence>
<comment type="similarity">
    <text evidence="1">Belongs to the BlaI transcriptional regulatory family.</text>
</comment>
<keyword evidence="3" id="KW-0238">DNA-binding</keyword>
<dbReference type="Gene3D" id="1.10.4040.10">
    <property type="entry name" value="Penicillinase repressor domain"/>
    <property type="match status" value="1"/>
</dbReference>
<name>A0ABX0H4M8_9BACT</name>
<proteinExistence type="inferred from homology"/>
<dbReference type="InterPro" id="IPR005650">
    <property type="entry name" value="BlaI_family"/>
</dbReference>
<dbReference type="InterPro" id="IPR036388">
    <property type="entry name" value="WH-like_DNA-bd_sf"/>
</dbReference>
<evidence type="ECO:0000256" key="3">
    <source>
        <dbReference type="ARBA" id="ARBA00023125"/>
    </source>
</evidence>
<protein>
    <submittedName>
        <fullName evidence="5">BlaI/MecI/CopY family transcriptional regulator</fullName>
    </submittedName>
</protein>
<dbReference type="Gene3D" id="1.10.10.10">
    <property type="entry name" value="Winged helix-like DNA-binding domain superfamily/Winged helix DNA-binding domain"/>
    <property type="match status" value="1"/>
</dbReference>
<dbReference type="InterPro" id="IPR036390">
    <property type="entry name" value="WH_DNA-bd_sf"/>
</dbReference>
<comment type="caution">
    <text evidence="5">The sequence shown here is derived from an EMBL/GenBank/DDBJ whole genome shotgun (WGS) entry which is preliminary data.</text>
</comment>
<dbReference type="Pfam" id="PF03965">
    <property type="entry name" value="Penicillinase_R"/>
    <property type="match status" value="1"/>
</dbReference>
<dbReference type="EMBL" id="JAANYN010000003">
    <property type="protein sequence ID" value="NHE56781.1"/>
    <property type="molecule type" value="Genomic_DNA"/>
</dbReference>
<dbReference type="SUPFAM" id="SSF46785">
    <property type="entry name" value="Winged helix' DNA-binding domain"/>
    <property type="match status" value="1"/>
</dbReference>
<keyword evidence="2" id="KW-0805">Transcription regulation</keyword>